<dbReference type="InterPro" id="IPR001128">
    <property type="entry name" value="Cyt_P450"/>
</dbReference>
<evidence type="ECO:0000256" key="2">
    <source>
        <dbReference type="ARBA" id="ARBA00004174"/>
    </source>
</evidence>
<reference evidence="15" key="1">
    <citation type="submission" date="2015-11" db="EMBL/GenBank/DDBJ databases">
        <title>De novo transcriptome assembly of four potential Pierce s Disease insect vectors from Arizona vineyards.</title>
        <authorList>
            <person name="Tassone E.E."/>
        </authorList>
    </citation>
    <scope>NUCLEOTIDE SEQUENCE</scope>
</reference>
<keyword evidence="11 14" id="KW-0503">Monooxygenase</keyword>
<comment type="cofactor">
    <cofactor evidence="1 13">
        <name>heme</name>
        <dbReference type="ChEBI" id="CHEBI:30413"/>
    </cofactor>
</comment>
<dbReference type="InterPro" id="IPR050476">
    <property type="entry name" value="Insect_CytP450_Detox"/>
</dbReference>
<accession>A0A1B6LFM8</accession>
<dbReference type="PANTHER" id="PTHR24292:SF54">
    <property type="entry name" value="CYP9F3-RELATED"/>
    <property type="match status" value="1"/>
</dbReference>
<evidence type="ECO:0000313" key="15">
    <source>
        <dbReference type="EMBL" id="JAT22496.1"/>
    </source>
</evidence>
<sequence length="144" mass="16326">GELNYEALHQLEYLDCVIQESIRLRTSFPFMLRICQTSYKIPGSDLVLEAGTTVMIPNNAIHLDPVNYPDPGLFIPSRFKDNHFKPSPTYLPFGAGPRICLAFKLVVLQLKVAVAKILLNYSVNLNMKTQLPVRYAPQFMIKSQ</sequence>
<comment type="similarity">
    <text evidence="4 14">Belongs to the cytochrome P450 family.</text>
</comment>
<evidence type="ECO:0000256" key="5">
    <source>
        <dbReference type="ARBA" id="ARBA00022617"/>
    </source>
</evidence>
<feature type="non-terminal residue" evidence="15">
    <location>
        <position position="1"/>
    </location>
</feature>
<dbReference type="Gene3D" id="1.10.630.10">
    <property type="entry name" value="Cytochrome P450"/>
    <property type="match status" value="1"/>
</dbReference>
<evidence type="ECO:0000256" key="11">
    <source>
        <dbReference type="ARBA" id="ARBA00023033"/>
    </source>
</evidence>
<evidence type="ECO:0000256" key="9">
    <source>
        <dbReference type="ARBA" id="ARBA00023002"/>
    </source>
</evidence>
<dbReference type="GO" id="GO:0005506">
    <property type="term" value="F:iron ion binding"/>
    <property type="evidence" value="ECO:0007669"/>
    <property type="project" value="InterPro"/>
</dbReference>
<evidence type="ECO:0000256" key="12">
    <source>
        <dbReference type="ARBA" id="ARBA00023136"/>
    </source>
</evidence>
<evidence type="ECO:0000256" key="7">
    <source>
        <dbReference type="ARBA" id="ARBA00022824"/>
    </source>
</evidence>
<organism evidence="15">
    <name type="scientific">Graphocephala atropunctata</name>
    <dbReference type="NCBI Taxonomy" id="36148"/>
    <lineage>
        <taxon>Eukaryota</taxon>
        <taxon>Metazoa</taxon>
        <taxon>Ecdysozoa</taxon>
        <taxon>Arthropoda</taxon>
        <taxon>Hexapoda</taxon>
        <taxon>Insecta</taxon>
        <taxon>Pterygota</taxon>
        <taxon>Neoptera</taxon>
        <taxon>Paraneoptera</taxon>
        <taxon>Hemiptera</taxon>
        <taxon>Auchenorrhyncha</taxon>
        <taxon>Membracoidea</taxon>
        <taxon>Cicadellidae</taxon>
        <taxon>Cicadellinae</taxon>
        <taxon>Cicadellini</taxon>
        <taxon>Graphocephala</taxon>
    </lineage>
</organism>
<evidence type="ECO:0000256" key="13">
    <source>
        <dbReference type="PIRSR" id="PIRSR602401-1"/>
    </source>
</evidence>
<dbReference type="InterPro" id="IPR017972">
    <property type="entry name" value="Cyt_P450_CS"/>
</dbReference>
<evidence type="ECO:0000256" key="6">
    <source>
        <dbReference type="ARBA" id="ARBA00022723"/>
    </source>
</evidence>
<keyword evidence="6 13" id="KW-0479">Metal-binding</keyword>
<dbReference type="Pfam" id="PF00067">
    <property type="entry name" value="p450"/>
    <property type="match status" value="1"/>
</dbReference>
<evidence type="ECO:0000256" key="4">
    <source>
        <dbReference type="ARBA" id="ARBA00010617"/>
    </source>
</evidence>
<name>A0A1B6LFM8_9HEMI</name>
<evidence type="ECO:0000256" key="8">
    <source>
        <dbReference type="ARBA" id="ARBA00022848"/>
    </source>
</evidence>
<dbReference type="InterPro" id="IPR002401">
    <property type="entry name" value="Cyt_P450_E_grp-I"/>
</dbReference>
<dbReference type="PROSITE" id="PS00086">
    <property type="entry name" value="CYTOCHROME_P450"/>
    <property type="match status" value="1"/>
</dbReference>
<evidence type="ECO:0000256" key="14">
    <source>
        <dbReference type="RuleBase" id="RU000461"/>
    </source>
</evidence>
<keyword evidence="10 13" id="KW-0408">Iron</keyword>
<proteinExistence type="inferred from homology"/>
<keyword evidence="12" id="KW-0472">Membrane</keyword>
<dbReference type="PANTHER" id="PTHR24292">
    <property type="entry name" value="CYTOCHROME P450"/>
    <property type="match status" value="1"/>
</dbReference>
<keyword evidence="5 13" id="KW-0349">Heme</keyword>
<keyword evidence="8" id="KW-0492">Microsome</keyword>
<protein>
    <recommendedName>
        <fullName evidence="16">Cytochrome P450</fullName>
    </recommendedName>
</protein>
<gene>
    <name evidence="15" type="ORF">g.1934</name>
</gene>
<comment type="subcellular location">
    <subcellularLocation>
        <location evidence="3">Endoplasmic reticulum membrane</location>
        <topology evidence="3">Peripheral membrane protein</topology>
    </subcellularLocation>
    <subcellularLocation>
        <location evidence="2">Microsome membrane</location>
        <topology evidence="2">Peripheral membrane protein</topology>
    </subcellularLocation>
</comment>
<evidence type="ECO:0000256" key="3">
    <source>
        <dbReference type="ARBA" id="ARBA00004406"/>
    </source>
</evidence>
<dbReference type="GO" id="GO:0005789">
    <property type="term" value="C:endoplasmic reticulum membrane"/>
    <property type="evidence" value="ECO:0007669"/>
    <property type="project" value="UniProtKB-SubCell"/>
</dbReference>
<evidence type="ECO:0000256" key="1">
    <source>
        <dbReference type="ARBA" id="ARBA00001971"/>
    </source>
</evidence>
<dbReference type="PRINTS" id="PR00463">
    <property type="entry name" value="EP450I"/>
</dbReference>
<keyword evidence="7" id="KW-0256">Endoplasmic reticulum</keyword>
<keyword evidence="9 14" id="KW-0560">Oxidoreductase</keyword>
<feature type="binding site" description="axial binding residue" evidence="13">
    <location>
        <position position="100"/>
    </location>
    <ligand>
        <name>heme</name>
        <dbReference type="ChEBI" id="CHEBI:30413"/>
    </ligand>
    <ligandPart>
        <name>Fe</name>
        <dbReference type="ChEBI" id="CHEBI:18248"/>
    </ligandPart>
</feature>
<dbReference type="GO" id="GO:0004497">
    <property type="term" value="F:monooxygenase activity"/>
    <property type="evidence" value="ECO:0007669"/>
    <property type="project" value="UniProtKB-KW"/>
</dbReference>
<dbReference type="SUPFAM" id="SSF48264">
    <property type="entry name" value="Cytochrome P450"/>
    <property type="match status" value="1"/>
</dbReference>
<evidence type="ECO:0008006" key="16">
    <source>
        <dbReference type="Google" id="ProtNLM"/>
    </source>
</evidence>
<dbReference type="GO" id="GO:0020037">
    <property type="term" value="F:heme binding"/>
    <property type="evidence" value="ECO:0007669"/>
    <property type="project" value="InterPro"/>
</dbReference>
<dbReference type="GO" id="GO:0016705">
    <property type="term" value="F:oxidoreductase activity, acting on paired donors, with incorporation or reduction of molecular oxygen"/>
    <property type="evidence" value="ECO:0007669"/>
    <property type="project" value="InterPro"/>
</dbReference>
<dbReference type="EMBL" id="GEBQ01017481">
    <property type="protein sequence ID" value="JAT22496.1"/>
    <property type="molecule type" value="Transcribed_RNA"/>
</dbReference>
<dbReference type="InterPro" id="IPR036396">
    <property type="entry name" value="Cyt_P450_sf"/>
</dbReference>
<dbReference type="AlphaFoldDB" id="A0A1B6LFM8"/>
<feature type="non-terminal residue" evidence="15">
    <location>
        <position position="144"/>
    </location>
</feature>
<evidence type="ECO:0000256" key="10">
    <source>
        <dbReference type="ARBA" id="ARBA00023004"/>
    </source>
</evidence>